<accession>A0A0F7HJW1</accession>
<name>A0A0F7HJW1_9STAP</name>
<reference evidence="8" key="2">
    <citation type="submission" date="2015-04" db="EMBL/GenBank/DDBJ databases">
        <title>Complete genome sequence of Salinicoccus halodurans strain H3B36, isolated from the Qaidam basin of China.</title>
        <authorList>
            <person name="Ma Y."/>
            <person name="Jiang K."/>
            <person name="Xue Y."/>
        </authorList>
    </citation>
    <scope>NUCLEOTIDE SEQUENCE [LARGE SCALE GENOMIC DNA]</scope>
    <source>
        <strain evidence="8">H3B36</strain>
    </source>
</reference>
<evidence type="ECO:0000256" key="5">
    <source>
        <dbReference type="ARBA" id="ARBA00023002"/>
    </source>
</evidence>
<dbReference type="InterPro" id="IPR020904">
    <property type="entry name" value="Sc_DH/Rdtase_CS"/>
</dbReference>
<dbReference type="Pfam" id="PF00106">
    <property type="entry name" value="adh_short"/>
    <property type="match status" value="1"/>
</dbReference>
<dbReference type="InterPro" id="IPR036291">
    <property type="entry name" value="NAD(P)-bd_dom_sf"/>
</dbReference>
<evidence type="ECO:0000313" key="8">
    <source>
        <dbReference type="Proteomes" id="UP000034029"/>
    </source>
</evidence>
<evidence type="ECO:0000256" key="4">
    <source>
        <dbReference type="ARBA" id="ARBA00022857"/>
    </source>
</evidence>
<dbReference type="InterPro" id="IPR002347">
    <property type="entry name" value="SDR_fam"/>
</dbReference>
<evidence type="ECO:0000256" key="1">
    <source>
        <dbReference type="ARBA" id="ARBA00004496"/>
    </source>
</evidence>
<proteinExistence type="inferred from homology"/>
<evidence type="ECO:0000256" key="2">
    <source>
        <dbReference type="ARBA" id="ARBA00006484"/>
    </source>
</evidence>
<dbReference type="PROSITE" id="PS00061">
    <property type="entry name" value="ADH_SHORT"/>
    <property type="match status" value="1"/>
</dbReference>
<keyword evidence="5" id="KW-0560">Oxidoreductase</keyword>
<dbReference type="InterPro" id="IPR051721">
    <property type="entry name" value="Biopterin_syn/organic_redct"/>
</dbReference>
<dbReference type="Proteomes" id="UP000183090">
    <property type="component" value="Unassembled WGS sequence"/>
</dbReference>
<reference evidence="6 8" key="1">
    <citation type="journal article" date="2015" name="Int. J. Syst. Evol. Microbiol.">
        <title>Complete genome sequence of Salinicoccus halodurans H3B36, isolated from the Qaidam Basin in China.</title>
        <authorList>
            <person name="Jiang K."/>
            <person name="Xue Y."/>
            <person name="Ma Y."/>
        </authorList>
    </citation>
    <scope>NUCLEOTIDE SEQUENCE [LARGE SCALE GENOMIC DNA]</scope>
    <source>
        <strain evidence="6 8">H3B36</strain>
    </source>
</reference>
<dbReference type="EMBL" id="FOTB01000001">
    <property type="protein sequence ID" value="SFK59123.1"/>
    <property type="molecule type" value="Genomic_DNA"/>
</dbReference>
<dbReference type="PRINTS" id="PR00081">
    <property type="entry name" value="GDHRDH"/>
</dbReference>
<evidence type="ECO:0000313" key="9">
    <source>
        <dbReference type="Proteomes" id="UP000183090"/>
    </source>
</evidence>
<gene>
    <name evidence="6" type="ORF">AAT16_07040</name>
    <name evidence="7" type="ORF">SAMN05216235_0652</name>
</gene>
<dbReference type="Gene3D" id="3.40.50.720">
    <property type="entry name" value="NAD(P)-binding Rossmann-like Domain"/>
    <property type="match status" value="1"/>
</dbReference>
<dbReference type="Proteomes" id="UP000034029">
    <property type="component" value="Chromosome"/>
</dbReference>
<protein>
    <submittedName>
        <fullName evidence="7">Benzil reductase ((S)-benzoin forming)</fullName>
    </submittedName>
</protein>
<dbReference type="OrthoDB" id="9794387at2"/>
<dbReference type="SUPFAM" id="SSF51735">
    <property type="entry name" value="NAD(P)-binding Rossmann-fold domains"/>
    <property type="match status" value="1"/>
</dbReference>
<dbReference type="KEGG" id="shv:AAT16_07040"/>
<keyword evidence="3" id="KW-0963">Cytoplasm</keyword>
<dbReference type="PANTHER" id="PTHR44085:SF2">
    <property type="entry name" value="SEPIAPTERIN REDUCTASE"/>
    <property type="match status" value="1"/>
</dbReference>
<sequence length="242" mass="27012">MRYVFITGTTGGLGQALIETFKEDRIISITRREVETEIDLYKEHHVDFLNETALEEDIMDIFSSISPAEEDEILLINNAGTVNPIKSIESMDAKGYLDNYKVNVLAPALIIKGFIKSYKSFRAVKKILTVSSGAAVSPMEGWAAYCTSKAAVNMLSGVTRAETANLKYPIQSATFRPGVIDTEMQNTIRSSDPEEFPNIGKFKDYKSEKRLLEPDFVASVLKKIITSDTYGESANYDINDYM</sequence>
<keyword evidence="8" id="KW-1185">Reference proteome</keyword>
<dbReference type="PANTHER" id="PTHR44085">
    <property type="entry name" value="SEPIAPTERIN REDUCTASE"/>
    <property type="match status" value="1"/>
</dbReference>
<evidence type="ECO:0000256" key="3">
    <source>
        <dbReference type="ARBA" id="ARBA00022490"/>
    </source>
</evidence>
<dbReference type="EMBL" id="CP011366">
    <property type="protein sequence ID" value="AKG74008.1"/>
    <property type="molecule type" value="Genomic_DNA"/>
</dbReference>
<comment type="subcellular location">
    <subcellularLocation>
        <location evidence="1">Cytoplasm</location>
    </subcellularLocation>
</comment>
<dbReference type="RefSeq" id="WP_046790195.1">
    <property type="nucleotide sequence ID" value="NZ_CP011366.1"/>
</dbReference>
<evidence type="ECO:0000313" key="6">
    <source>
        <dbReference type="EMBL" id="AKG74008.1"/>
    </source>
</evidence>
<keyword evidence="4" id="KW-0521">NADP</keyword>
<dbReference type="GO" id="GO:0005737">
    <property type="term" value="C:cytoplasm"/>
    <property type="evidence" value="ECO:0007669"/>
    <property type="project" value="UniProtKB-SubCell"/>
</dbReference>
<dbReference type="AlphaFoldDB" id="A0A0F7HJW1"/>
<dbReference type="GO" id="GO:0006729">
    <property type="term" value="P:tetrahydrobiopterin biosynthetic process"/>
    <property type="evidence" value="ECO:0007669"/>
    <property type="project" value="TreeGrafter"/>
</dbReference>
<evidence type="ECO:0000313" key="7">
    <source>
        <dbReference type="EMBL" id="SFK59123.1"/>
    </source>
</evidence>
<dbReference type="GO" id="GO:0004757">
    <property type="term" value="F:sepiapterin reductase (NADP+) activity"/>
    <property type="evidence" value="ECO:0007669"/>
    <property type="project" value="TreeGrafter"/>
</dbReference>
<organism evidence="7 9">
    <name type="scientific">Salinicoccus halodurans</name>
    <dbReference type="NCBI Taxonomy" id="407035"/>
    <lineage>
        <taxon>Bacteria</taxon>
        <taxon>Bacillati</taxon>
        <taxon>Bacillota</taxon>
        <taxon>Bacilli</taxon>
        <taxon>Bacillales</taxon>
        <taxon>Staphylococcaceae</taxon>
        <taxon>Salinicoccus</taxon>
    </lineage>
</organism>
<comment type="similarity">
    <text evidence="2">Belongs to the short-chain dehydrogenases/reductases (SDR) family.</text>
</comment>
<reference evidence="7 9" key="3">
    <citation type="submission" date="2016-10" db="EMBL/GenBank/DDBJ databases">
        <authorList>
            <person name="Varghese N."/>
            <person name="Submissions S."/>
        </authorList>
    </citation>
    <scope>NUCLEOTIDE SEQUENCE [LARGE SCALE GENOMIC DNA]</scope>
    <source>
        <strain evidence="7 9">CGMCC 1.6501</strain>
    </source>
</reference>